<keyword evidence="4" id="KW-1185">Reference proteome</keyword>
<evidence type="ECO:0000256" key="1">
    <source>
        <dbReference type="SAM" id="MobiDB-lite"/>
    </source>
</evidence>
<organism evidence="3 4">
    <name type="scientific">Oxalobacter vibrioformis</name>
    <dbReference type="NCBI Taxonomy" id="933080"/>
    <lineage>
        <taxon>Bacteria</taxon>
        <taxon>Pseudomonadati</taxon>
        <taxon>Pseudomonadota</taxon>
        <taxon>Betaproteobacteria</taxon>
        <taxon>Burkholderiales</taxon>
        <taxon>Oxalobacteraceae</taxon>
        <taxon>Oxalobacter</taxon>
    </lineage>
</organism>
<protein>
    <submittedName>
        <fullName evidence="3">DUF3987 domain-containing protein</fullName>
    </submittedName>
</protein>
<dbReference type="Pfam" id="PF13362">
    <property type="entry name" value="Toprim_3"/>
    <property type="match status" value="1"/>
</dbReference>
<dbReference type="RefSeq" id="WP_269308283.1">
    <property type="nucleotide sequence ID" value="NZ_CP098242.1"/>
</dbReference>
<sequence length="810" mass="88221">MIDPISQFRDAIAAAGLTVPETIETDGMLHRFASNGNPRDTAGWYVYYGDTVPAGGFGCWRTGVNQTWRADTGKKLTPSEDAAHKERIAAIQQQRKEEEAARRAEVATKAKARWEDALPASDNHPYLAKKGVLAHGIKEHDGNLIIALRTGSDIHSLQTIRADGDKRFLTGGRISGCYYSIGKPDQSDILCLAEGFSTGASVHEATGYPVTVAFNAGNLEPVAKAIRTLFPGKRLVICADDDYRTDGNPGIAKATEAARAVNGIVAIPDFGEDRPDGATDFNDLHQHKGLEAVQEAIRQAIELSAAYGITGSGEGSTAPESFLWPDPQPLETKTDPMPYPVEELPDTIRQAVTEVQHFVKAPVSLVAASAIGALSLAVQGHIDVERATGLKGPSGLFLLTIADSGERKSTCDSFFMTAIRSYEESQRELAKPALQSYESDLAVWEARRNGLKDKIRALEKDGKDSSKQENDFRELGKEKPEQPKFPRLLYADVTPEALAYGLVRNWPSGGVISAEGGTVLGSHGMGKDSIMRNLSLLNQLWDGGQISVDRRTSESFTVSGARLTVALQIQEATLRGFFNNTGALARGTGFMARFLIAWPESTQGTRHFTEAPDDWPALGAFNRKLTTILENPVDIDENGSLSLSTITLSADAKKAWIGFHDAVESMLTSGGDLYDIRDVSSKAADNAARLASLFHVFEHGVGPICADCFRKAATIITWHLNESKRFFGEMALPEEMANMARLDEWLIRYCRENKTSGVSTRRAQQFGPVRKNSELNAALDNLQELDRLSVKRDGKQKMILVNPALLEGMS</sequence>
<evidence type="ECO:0000259" key="2">
    <source>
        <dbReference type="Pfam" id="PF13362"/>
    </source>
</evidence>
<dbReference type="InterPro" id="IPR006171">
    <property type="entry name" value="TOPRIM_dom"/>
</dbReference>
<reference evidence="3" key="1">
    <citation type="journal article" date="2022" name="Front. Microbiol.">
        <title>New perspectives on an old grouping: The genomic and phenotypic variability of Oxalobacter formigenes and the implications for calcium oxalate stone prevention.</title>
        <authorList>
            <person name="Chmiel J.A."/>
            <person name="Carr C."/>
            <person name="Stuivenberg G.A."/>
            <person name="Venema R."/>
            <person name="Chanyi R.M."/>
            <person name="Al K.F."/>
            <person name="Giguere D."/>
            <person name="Say H."/>
            <person name="Akouris P.P."/>
            <person name="Dominguez Romero S.A."/>
            <person name="Kwong A."/>
            <person name="Tai V."/>
            <person name="Koval S.F."/>
            <person name="Razvi H."/>
            <person name="Bjazevic J."/>
            <person name="Burton J.P."/>
        </authorList>
    </citation>
    <scope>NUCLEOTIDE SEQUENCE</scope>
    <source>
        <strain evidence="3">WoOx3</strain>
    </source>
</reference>
<gene>
    <name evidence="3" type="ORF">NB640_08415</name>
</gene>
<proteinExistence type="predicted"/>
<name>A0A9E9P3M5_9BURK</name>
<dbReference type="EMBL" id="CP098242">
    <property type="protein sequence ID" value="WAW09286.1"/>
    <property type="molecule type" value="Genomic_DNA"/>
</dbReference>
<dbReference type="KEGG" id="ovb:NB640_08415"/>
<dbReference type="CDD" id="cd01029">
    <property type="entry name" value="TOPRIM_primases"/>
    <property type="match status" value="1"/>
</dbReference>
<accession>A0A9E9P3M5</accession>
<evidence type="ECO:0000313" key="4">
    <source>
        <dbReference type="Proteomes" id="UP001156215"/>
    </source>
</evidence>
<feature type="domain" description="Toprim" evidence="2">
    <location>
        <begin position="190"/>
        <end position="289"/>
    </location>
</feature>
<dbReference type="AlphaFoldDB" id="A0A9E9P3M5"/>
<dbReference type="InterPro" id="IPR025048">
    <property type="entry name" value="DUF3987"/>
</dbReference>
<evidence type="ECO:0000313" key="3">
    <source>
        <dbReference type="EMBL" id="WAW09286.1"/>
    </source>
</evidence>
<dbReference type="InterPro" id="IPR034154">
    <property type="entry name" value="TOPRIM_DnaG/twinkle"/>
</dbReference>
<dbReference type="Proteomes" id="UP001156215">
    <property type="component" value="Chromosome"/>
</dbReference>
<feature type="region of interest" description="Disordered" evidence="1">
    <location>
        <begin position="458"/>
        <end position="478"/>
    </location>
</feature>
<dbReference type="Pfam" id="PF13148">
    <property type="entry name" value="DUF3987"/>
    <property type="match status" value="1"/>
</dbReference>